<dbReference type="Pfam" id="PF00990">
    <property type="entry name" value="GGDEF"/>
    <property type="match status" value="1"/>
</dbReference>
<dbReference type="Proteomes" id="UP000285710">
    <property type="component" value="Unassembled WGS sequence"/>
</dbReference>
<dbReference type="EMBL" id="SAUW01000003">
    <property type="protein sequence ID" value="RWR14326.1"/>
    <property type="molecule type" value="Genomic_DNA"/>
</dbReference>
<dbReference type="InterPro" id="IPR000160">
    <property type="entry name" value="GGDEF_dom"/>
</dbReference>
<dbReference type="SUPFAM" id="SSF141868">
    <property type="entry name" value="EAL domain-like"/>
    <property type="match status" value="1"/>
</dbReference>
<dbReference type="RefSeq" id="WP_128268887.1">
    <property type="nucleotide sequence ID" value="NZ_SAUW01000003.1"/>
</dbReference>
<dbReference type="InterPro" id="IPR043128">
    <property type="entry name" value="Rev_trsase/Diguanyl_cyclase"/>
</dbReference>
<evidence type="ECO:0000259" key="2">
    <source>
        <dbReference type="PROSITE" id="PS50883"/>
    </source>
</evidence>
<evidence type="ECO:0000256" key="1">
    <source>
        <dbReference type="SAM" id="Phobius"/>
    </source>
</evidence>
<organism evidence="4 5">
    <name type="scientific">Paenirhodobacter populi</name>
    <dbReference type="NCBI Taxonomy" id="2306993"/>
    <lineage>
        <taxon>Bacteria</taxon>
        <taxon>Pseudomonadati</taxon>
        <taxon>Pseudomonadota</taxon>
        <taxon>Alphaproteobacteria</taxon>
        <taxon>Rhodobacterales</taxon>
        <taxon>Rhodobacter group</taxon>
        <taxon>Paenirhodobacter</taxon>
    </lineage>
</organism>
<comment type="caution">
    <text evidence="4">The sequence shown here is derived from an EMBL/GenBank/DDBJ whole genome shotgun (WGS) entry which is preliminary data.</text>
</comment>
<dbReference type="PROSITE" id="PS50887">
    <property type="entry name" value="GGDEF"/>
    <property type="match status" value="1"/>
</dbReference>
<dbReference type="InterPro" id="IPR050706">
    <property type="entry name" value="Cyclic-di-GMP_PDE-like"/>
</dbReference>
<dbReference type="Pfam" id="PF00563">
    <property type="entry name" value="EAL"/>
    <property type="match status" value="1"/>
</dbReference>
<feature type="domain" description="GGDEF" evidence="3">
    <location>
        <begin position="95"/>
        <end position="231"/>
    </location>
</feature>
<gene>
    <name evidence="4" type="ORF">D2T33_03695</name>
</gene>
<dbReference type="PANTHER" id="PTHR33121">
    <property type="entry name" value="CYCLIC DI-GMP PHOSPHODIESTERASE PDEF"/>
    <property type="match status" value="1"/>
</dbReference>
<dbReference type="GO" id="GO:0071111">
    <property type="term" value="F:cyclic-guanylate-specific phosphodiesterase activity"/>
    <property type="evidence" value="ECO:0007669"/>
    <property type="project" value="InterPro"/>
</dbReference>
<dbReference type="Gene3D" id="3.20.20.450">
    <property type="entry name" value="EAL domain"/>
    <property type="match status" value="1"/>
</dbReference>
<dbReference type="InterPro" id="IPR001633">
    <property type="entry name" value="EAL_dom"/>
</dbReference>
<feature type="transmembrane region" description="Helical" evidence="1">
    <location>
        <begin position="24"/>
        <end position="56"/>
    </location>
</feature>
<dbReference type="SMART" id="SM00267">
    <property type="entry name" value="GGDEF"/>
    <property type="match status" value="1"/>
</dbReference>
<keyword evidence="1" id="KW-0472">Membrane</keyword>
<feature type="domain" description="EAL" evidence="2">
    <location>
        <begin position="240"/>
        <end position="495"/>
    </location>
</feature>
<reference evidence="4 5" key="2">
    <citation type="submission" date="2019-01" db="EMBL/GenBank/DDBJ databases">
        <authorList>
            <person name="Li Y."/>
        </authorList>
    </citation>
    <scope>NUCLEOTIDE SEQUENCE [LARGE SCALE GENOMIC DNA]</scope>
    <source>
        <strain evidence="4 5">2D-5</strain>
    </source>
</reference>
<dbReference type="PROSITE" id="PS50883">
    <property type="entry name" value="EAL"/>
    <property type="match status" value="1"/>
</dbReference>
<proteinExistence type="predicted"/>
<evidence type="ECO:0000313" key="5">
    <source>
        <dbReference type="Proteomes" id="UP000285710"/>
    </source>
</evidence>
<name>A0A443J1W1_9RHOB</name>
<reference evidence="4 5" key="1">
    <citation type="submission" date="2019-01" db="EMBL/GenBank/DDBJ databases">
        <title>Sinorhodobacter populi sp. nov. isolated from the symptomatic bark tissue of Populus euramericana canker.</title>
        <authorList>
            <person name="Xu G."/>
        </authorList>
    </citation>
    <scope>NUCLEOTIDE SEQUENCE [LARGE SCALE GENOMIC DNA]</scope>
    <source>
        <strain evidence="4 5">2D-5</strain>
    </source>
</reference>
<dbReference type="InterPro" id="IPR029787">
    <property type="entry name" value="Nucleotide_cyclase"/>
</dbReference>
<dbReference type="PANTHER" id="PTHR33121:SF70">
    <property type="entry name" value="SIGNALING PROTEIN YKOW"/>
    <property type="match status" value="1"/>
</dbReference>
<dbReference type="Gene3D" id="3.30.70.270">
    <property type="match status" value="1"/>
</dbReference>
<keyword evidence="1" id="KW-1133">Transmembrane helix</keyword>
<sequence length="510" mass="54966">MSRWRIGGFGKGARLRPAFLRPELLPFLIAVALAGHWFGAPAMILLSLTVMSVAWMTSPARAASGQGAAPGSRPHRPEAEAVLDQFLQDGGRNGLRTACLVVGPDDANALLLRLGHDDFEALIRRIGARLHGTLRDADRVVRIDRAHFAILLSPTPHPDIENMIQLAVRLQASCEVALPVAGQSLAVSIHLGICLSERAPARNGTAMLMAAEDAALEAEAHGPGAIRMFSATPPPEAQRREELAAEIPAAIDTGQILACFQPQISMDTGVVSGLEVMPHWKHPRHGLLGPAEILAALPPGDLVWKLTDGILRQALESLRTWERDGFGTGLLSVVFPPAVLTHPKLTDRLQWALEGFDLEPARLCLVLQGDAVSHPDEGMVLRNLTRCAEIGCVIELSGLGGGPIPVEMMRRAAVRRLRLPRSLVSRIDRETEQQKIVAAFAAMADGLRMETLAEGVASQSESAMLAQLGCRHLQGDAIAAPMPFAETRDWIERHNAKLNATPRIPTRRGG</sequence>
<keyword evidence="5" id="KW-1185">Reference proteome</keyword>
<evidence type="ECO:0000259" key="3">
    <source>
        <dbReference type="PROSITE" id="PS50887"/>
    </source>
</evidence>
<dbReference type="InterPro" id="IPR035919">
    <property type="entry name" value="EAL_sf"/>
</dbReference>
<dbReference type="AlphaFoldDB" id="A0A443J1W1"/>
<evidence type="ECO:0000313" key="4">
    <source>
        <dbReference type="EMBL" id="RWR14326.1"/>
    </source>
</evidence>
<accession>A0A443J1W1</accession>
<dbReference type="CDD" id="cd01948">
    <property type="entry name" value="EAL"/>
    <property type="match status" value="1"/>
</dbReference>
<dbReference type="SUPFAM" id="SSF55073">
    <property type="entry name" value="Nucleotide cyclase"/>
    <property type="match status" value="1"/>
</dbReference>
<dbReference type="SMART" id="SM00052">
    <property type="entry name" value="EAL"/>
    <property type="match status" value="1"/>
</dbReference>
<protein>
    <submittedName>
        <fullName evidence="4">GGDEF domain-containing protein</fullName>
    </submittedName>
</protein>
<keyword evidence="1" id="KW-0812">Transmembrane</keyword>